<dbReference type="GO" id="GO:0008270">
    <property type="term" value="F:zinc ion binding"/>
    <property type="evidence" value="ECO:0007669"/>
    <property type="project" value="UniProtKB-KW"/>
</dbReference>
<dbReference type="PROSITE" id="PS50089">
    <property type="entry name" value="ZF_RING_2"/>
    <property type="match status" value="1"/>
</dbReference>
<sequence length="308" mass="35245">MDDYYSDDGMEDDYGDSGWDHEDYEPYISDDGYHVDEQEYEAAAAEEIGEEIEDEIEEEIEEQEEENEEQEEEENVEEEYVDEDEPILYEQQQQQSQQQSQRQSQQQPQSQQQSQQQPQPQQQQQETETFPQIAENDGVEVVGVDERTAEEERGRSRREEGESSSSPTENRIEREGISSKRGESNGNVVDGVCCSICMEPWSSEGDHQVSCLPCGHVYGLSCIKTWIQLSSYSKCPQCNRQCGLEDIKKLYVSRLAVADGEQQKKILSLQAENDFLKMKVRLSSCKNQTAAQLVIFECSLSYCVIVSS</sequence>
<feature type="compositionally biased region" description="Acidic residues" evidence="2">
    <location>
        <begin position="47"/>
        <end position="87"/>
    </location>
</feature>
<feature type="compositionally biased region" description="Low complexity" evidence="2">
    <location>
        <begin position="91"/>
        <end position="125"/>
    </location>
</feature>
<evidence type="ECO:0000313" key="4">
    <source>
        <dbReference type="EMBL" id="OVA06942.1"/>
    </source>
</evidence>
<dbReference type="Pfam" id="PF13639">
    <property type="entry name" value="zf-RING_2"/>
    <property type="match status" value="1"/>
</dbReference>
<evidence type="ECO:0000259" key="3">
    <source>
        <dbReference type="PROSITE" id="PS50089"/>
    </source>
</evidence>
<feature type="compositionally biased region" description="Basic and acidic residues" evidence="2">
    <location>
        <begin position="144"/>
        <end position="161"/>
    </location>
</feature>
<dbReference type="PANTHER" id="PTHR16047:SF7">
    <property type="entry name" value="E3 UBIQUITIN-PROTEIN LIGASE RFWD3"/>
    <property type="match status" value="1"/>
</dbReference>
<dbReference type="GO" id="GO:0016567">
    <property type="term" value="P:protein ubiquitination"/>
    <property type="evidence" value="ECO:0007669"/>
    <property type="project" value="InterPro"/>
</dbReference>
<dbReference type="SMART" id="SM00184">
    <property type="entry name" value="RING"/>
    <property type="match status" value="1"/>
</dbReference>
<dbReference type="InterPro" id="IPR013083">
    <property type="entry name" value="Znf_RING/FYVE/PHD"/>
</dbReference>
<keyword evidence="5" id="KW-1185">Reference proteome</keyword>
<organism evidence="4 5">
    <name type="scientific">Macleaya cordata</name>
    <name type="common">Five-seeded plume-poppy</name>
    <name type="synonym">Bocconia cordata</name>
    <dbReference type="NCBI Taxonomy" id="56857"/>
    <lineage>
        <taxon>Eukaryota</taxon>
        <taxon>Viridiplantae</taxon>
        <taxon>Streptophyta</taxon>
        <taxon>Embryophyta</taxon>
        <taxon>Tracheophyta</taxon>
        <taxon>Spermatophyta</taxon>
        <taxon>Magnoliopsida</taxon>
        <taxon>Ranunculales</taxon>
        <taxon>Papaveraceae</taxon>
        <taxon>Papaveroideae</taxon>
        <taxon>Macleaya</taxon>
    </lineage>
</organism>
<evidence type="ECO:0000256" key="2">
    <source>
        <dbReference type="SAM" id="MobiDB-lite"/>
    </source>
</evidence>
<dbReference type="Proteomes" id="UP000195402">
    <property type="component" value="Unassembled WGS sequence"/>
</dbReference>
<dbReference type="EMBL" id="MVGT01002668">
    <property type="protein sequence ID" value="OVA06942.1"/>
    <property type="molecule type" value="Genomic_DNA"/>
</dbReference>
<dbReference type="AlphaFoldDB" id="A0A200Q929"/>
<proteinExistence type="predicted"/>
<accession>A0A200Q929</accession>
<dbReference type="InterPro" id="IPR037381">
    <property type="entry name" value="RFWD3"/>
</dbReference>
<dbReference type="InParanoid" id="A0A200Q929"/>
<protein>
    <submittedName>
        <fullName evidence="4">Zinc finger protein</fullName>
    </submittedName>
</protein>
<keyword evidence="1" id="KW-0479">Metal-binding</keyword>
<evidence type="ECO:0000256" key="1">
    <source>
        <dbReference type="PROSITE-ProRule" id="PRU00175"/>
    </source>
</evidence>
<keyword evidence="1" id="KW-0862">Zinc</keyword>
<feature type="compositionally biased region" description="Basic and acidic residues" evidence="2">
    <location>
        <begin position="170"/>
        <end position="183"/>
    </location>
</feature>
<dbReference type="SUPFAM" id="SSF81995">
    <property type="entry name" value="beta-sandwich domain of Sec23/24"/>
    <property type="match status" value="1"/>
</dbReference>
<dbReference type="InterPro" id="IPR001841">
    <property type="entry name" value="Znf_RING"/>
</dbReference>
<dbReference type="CDD" id="cd16450">
    <property type="entry name" value="mRING-C3HGC3_RFWD3"/>
    <property type="match status" value="1"/>
</dbReference>
<reference evidence="4 5" key="1">
    <citation type="journal article" date="2017" name="Mol. Plant">
        <title>The Genome of Medicinal Plant Macleaya cordata Provides New Insights into Benzylisoquinoline Alkaloids Metabolism.</title>
        <authorList>
            <person name="Liu X."/>
            <person name="Liu Y."/>
            <person name="Huang P."/>
            <person name="Ma Y."/>
            <person name="Qing Z."/>
            <person name="Tang Q."/>
            <person name="Cao H."/>
            <person name="Cheng P."/>
            <person name="Zheng Y."/>
            <person name="Yuan Z."/>
            <person name="Zhou Y."/>
            <person name="Liu J."/>
            <person name="Tang Z."/>
            <person name="Zhuo Y."/>
            <person name="Zhang Y."/>
            <person name="Yu L."/>
            <person name="Huang J."/>
            <person name="Yang P."/>
            <person name="Peng Q."/>
            <person name="Zhang J."/>
            <person name="Jiang W."/>
            <person name="Zhang Z."/>
            <person name="Lin K."/>
            <person name="Ro D.K."/>
            <person name="Chen X."/>
            <person name="Xiong X."/>
            <person name="Shang Y."/>
            <person name="Huang S."/>
            <person name="Zeng J."/>
        </authorList>
    </citation>
    <scope>NUCLEOTIDE SEQUENCE [LARGE SCALE GENOMIC DNA]</scope>
    <source>
        <strain evidence="5">cv. BLH2017</strain>
        <tissue evidence="4">Root</tissue>
    </source>
</reference>
<comment type="caution">
    <text evidence="4">The sequence shown here is derived from an EMBL/GenBank/DDBJ whole genome shotgun (WGS) entry which is preliminary data.</text>
</comment>
<keyword evidence="1" id="KW-0863">Zinc-finger</keyword>
<feature type="region of interest" description="Disordered" evidence="2">
    <location>
        <begin position="1"/>
        <end position="183"/>
    </location>
</feature>
<evidence type="ECO:0000313" key="5">
    <source>
        <dbReference type="Proteomes" id="UP000195402"/>
    </source>
</evidence>
<name>A0A200Q929_MACCD</name>
<dbReference type="GO" id="GO:0005634">
    <property type="term" value="C:nucleus"/>
    <property type="evidence" value="ECO:0007669"/>
    <property type="project" value="InterPro"/>
</dbReference>
<dbReference type="GO" id="GO:0036297">
    <property type="term" value="P:interstrand cross-link repair"/>
    <property type="evidence" value="ECO:0007669"/>
    <property type="project" value="InterPro"/>
</dbReference>
<feature type="domain" description="RING-type" evidence="3">
    <location>
        <begin position="194"/>
        <end position="239"/>
    </location>
</feature>
<dbReference type="Gene3D" id="3.30.40.10">
    <property type="entry name" value="Zinc/RING finger domain, C3HC4 (zinc finger)"/>
    <property type="match status" value="1"/>
</dbReference>
<gene>
    <name evidence="4" type="ORF">BVC80_1731g15</name>
</gene>
<dbReference type="SUPFAM" id="SSF57850">
    <property type="entry name" value="RING/U-box"/>
    <property type="match status" value="1"/>
</dbReference>
<feature type="compositionally biased region" description="Acidic residues" evidence="2">
    <location>
        <begin position="1"/>
        <end position="15"/>
    </location>
</feature>
<dbReference type="OrthoDB" id="5600418at2759"/>
<dbReference type="PANTHER" id="PTHR16047">
    <property type="entry name" value="RFWD3 PROTEIN"/>
    <property type="match status" value="1"/>
</dbReference>
<dbReference type="GO" id="GO:0004842">
    <property type="term" value="F:ubiquitin-protein transferase activity"/>
    <property type="evidence" value="ECO:0007669"/>
    <property type="project" value="InterPro"/>
</dbReference>